<comment type="caution">
    <text evidence="1">The sequence shown here is derived from an EMBL/GenBank/DDBJ whole genome shotgun (WGS) entry which is preliminary data.</text>
</comment>
<organism evidence="1">
    <name type="scientific">marine sediment metagenome</name>
    <dbReference type="NCBI Taxonomy" id="412755"/>
    <lineage>
        <taxon>unclassified sequences</taxon>
        <taxon>metagenomes</taxon>
        <taxon>ecological metagenomes</taxon>
    </lineage>
</organism>
<proteinExistence type="predicted"/>
<accession>A0A0F9SNN4</accession>
<reference evidence="1" key="1">
    <citation type="journal article" date="2015" name="Nature">
        <title>Complex archaea that bridge the gap between prokaryotes and eukaryotes.</title>
        <authorList>
            <person name="Spang A."/>
            <person name="Saw J.H."/>
            <person name="Jorgensen S.L."/>
            <person name="Zaremba-Niedzwiedzka K."/>
            <person name="Martijn J."/>
            <person name="Lind A.E."/>
            <person name="van Eijk R."/>
            <person name="Schleper C."/>
            <person name="Guy L."/>
            <person name="Ettema T.J."/>
        </authorList>
    </citation>
    <scope>NUCLEOTIDE SEQUENCE</scope>
</reference>
<dbReference type="EMBL" id="LAZR01000400">
    <property type="protein sequence ID" value="KKN70635.1"/>
    <property type="molecule type" value="Genomic_DNA"/>
</dbReference>
<gene>
    <name evidence="1" type="ORF">LCGC14_0429080</name>
</gene>
<evidence type="ECO:0000313" key="1">
    <source>
        <dbReference type="EMBL" id="KKN70635.1"/>
    </source>
</evidence>
<dbReference type="AlphaFoldDB" id="A0A0F9SNN4"/>
<protein>
    <submittedName>
        <fullName evidence="1">Uncharacterized protein</fullName>
    </submittedName>
</protein>
<sequence length="116" mass="13149">MTGFDAESTGRRLAIHLRKNNFAICHIILDTIEQELIARKKVAPREAIAELPLPLRLVNKLEDLGFLYIKDLADVNFEEMKKEVKYMGDGNIELLTRVVGEALTAIEEERVMVEGP</sequence>
<dbReference type="SUPFAM" id="SSF47789">
    <property type="entry name" value="C-terminal domain of RNA polymerase alpha subunit"/>
    <property type="match status" value="1"/>
</dbReference>
<name>A0A0F9SNN4_9ZZZZ</name>